<feature type="transmembrane region" description="Helical" evidence="11">
    <location>
        <begin position="96"/>
        <end position="115"/>
    </location>
</feature>
<dbReference type="InterPro" id="IPR009653">
    <property type="entry name" value="Ksh1"/>
</dbReference>
<evidence type="ECO:0000256" key="5">
    <source>
        <dbReference type="ARBA" id="ARBA00022692"/>
    </source>
</evidence>
<evidence type="ECO:0000256" key="1">
    <source>
        <dbReference type="ARBA" id="ARBA00002154"/>
    </source>
</evidence>
<proteinExistence type="inferred from homology"/>
<keyword evidence="9 11" id="KW-0472">Membrane</keyword>
<comment type="function">
    <text evidence="1">Involved in the early part of the secretory pathway.</text>
</comment>
<dbReference type="Proteomes" id="UP001164746">
    <property type="component" value="Chromosome 14"/>
</dbReference>
<feature type="transmembrane region" description="Helical" evidence="11">
    <location>
        <begin position="127"/>
        <end position="150"/>
    </location>
</feature>
<dbReference type="InterPro" id="IPR042863">
    <property type="entry name" value="Kish-B"/>
</dbReference>
<evidence type="ECO:0000256" key="10">
    <source>
        <dbReference type="ARBA" id="ARBA00032458"/>
    </source>
</evidence>
<dbReference type="EMBL" id="CP111025">
    <property type="protein sequence ID" value="WAR26227.1"/>
    <property type="molecule type" value="Genomic_DNA"/>
</dbReference>
<evidence type="ECO:0000256" key="11">
    <source>
        <dbReference type="SAM" id="Phobius"/>
    </source>
</evidence>
<evidence type="ECO:0000256" key="4">
    <source>
        <dbReference type="ARBA" id="ARBA00017630"/>
    </source>
</evidence>
<dbReference type="Pfam" id="PF06842">
    <property type="entry name" value="DUF1242"/>
    <property type="match status" value="1"/>
</dbReference>
<evidence type="ECO:0000256" key="6">
    <source>
        <dbReference type="ARBA" id="ARBA00022729"/>
    </source>
</evidence>
<organism evidence="12 13">
    <name type="scientific">Mya arenaria</name>
    <name type="common">Soft-shell clam</name>
    <dbReference type="NCBI Taxonomy" id="6604"/>
    <lineage>
        <taxon>Eukaryota</taxon>
        <taxon>Metazoa</taxon>
        <taxon>Spiralia</taxon>
        <taxon>Lophotrochozoa</taxon>
        <taxon>Mollusca</taxon>
        <taxon>Bivalvia</taxon>
        <taxon>Autobranchia</taxon>
        <taxon>Heteroconchia</taxon>
        <taxon>Euheterodonta</taxon>
        <taxon>Imparidentia</taxon>
        <taxon>Neoheterodontei</taxon>
        <taxon>Myida</taxon>
        <taxon>Myoidea</taxon>
        <taxon>Myidae</taxon>
        <taxon>Mya</taxon>
    </lineage>
</organism>
<dbReference type="PANTHER" id="PTHR46815:SF1">
    <property type="entry name" value="PROTEIN KISH-B"/>
    <property type="match status" value="1"/>
</dbReference>
<evidence type="ECO:0000256" key="3">
    <source>
        <dbReference type="ARBA" id="ARBA00008961"/>
    </source>
</evidence>
<comment type="similarity">
    <text evidence="3">Belongs to the KISH family.</text>
</comment>
<comment type="subcellular location">
    <subcellularLocation>
        <location evidence="2">Golgi apparatus membrane</location>
        <topology evidence="2">Single-pass type I membrane protein</topology>
    </subcellularLocation>
</comment>
<sequence>MTNAYSFDGVLVFSMLVICTCAYMRRVPRLKQWFLSEKKGFLGVFYKASVIGTRLHIPVALSLTLMAIYRVIGIPIGTMLKNNTGSDETAMNATRALAFIGLVLGIAALVMAVLATFPFKTNNRIHFICAGLGTASGVFLMLTMVVFVARTKMSDYDVDVCVSLVIIGWLAAWVSAGYILFAFSVKYQADN</sequence>
<keyword evidence="13" id="KW-1185">Reference proteome</keyword>
<gene>
    <name evidence="12" type="ORF">MAR_011931</name>
</gene>
<evidence type="ECO:0000313" key="13">
    <source>
        <dbReference type="Proteomes" id="UP001164746"/>
    </source>
</evidence>
<accession>A0ABY7FVN7</accession>
<evidence type="ECO:0000256" key="7">
    <source>
        <dbReference type="ARBA" id="ARBA00022989"/>
    </source>
</evidence>
<feature type="transmembrane region" description="Helical" evidence="11">
    <location>
        <begin position="6"/>
        <end position="24"/>
    </location>
</feature>
<evidence type="ECO:0000256" key="2">
    <source>
        <dbReference type="ARBA" id="ARBA00004614"/>
    </source>
</evidence>
<evidence type="ECO:0000256" key="9">
    <source>
        <dbReference type="ARBA" id="ARBA00023136"/>
    </source>
</evidence>
<feature type="transmembrane region" description="Helical" evidence="11">
    <location>
        <begin position="162"/>
        <end position="185"/>
    </location>
</feature>
<protein>
    <recommendedName>
        <fullName evidence="4">Protein kish-B</fullName>
    </recommendedName>
    <alternativeName>
        <fullName evidence="10">Transmembrane protein 167B</fullName>
    </alternativeName>
</protein>
<evidence type="ECO:0000313" key="12">
    <source>
        <dbReference type="EMBL" id="WAR26227.1"/>
    </source>
</evidence>
<reference evidence="12" key="1">
    <citation type="submission" date="2022-11" db="EMBL/GenBank/DDBJ databases">
        <title>Centuries of genome instability and evolution in soft-shell clam transmissible cancer (bioRxiv).</title>
        <authorList>
            <person name="Hart S.F.M."/>
            <person name="Yonemitsu M.A."/>
            <person name="Giersch R.M."/>
            <person name="Beal B.F."/>
            <person name="Arriagada G."/>
            <person name="Davis B.W."/>
            <person name="Ostrander E.A."/>
            <person name="Goff S.P."/>
            <person name="Metzger M.J."/>
        </authorList>
    </citation>
    <scope>NUCLEOTIDE SEQUENCE</scope>
    <source>
        <strain evidence="12">MELC-2E11</strain>
        <tissue evidence="12">Siphon/mantle</tissue>
    </source>
</reference>
<feature type="transmembrane region" description="Helical" evidence="11">
    <location>
        <begin position="55"/>
        <end position="76"/>
    </location>
</feature>
<keyword evidence="8" id="KW-0333">Golgi apparatus</keyword>
<name>A0ABY7FVN7_MYAAR</name>
<keyword evidence="7 11" id="KW-1133">Transmembrane helix</keyword>
<dbReference type="PANTHER" id="PTHR46815">
    <property type="entry name" value="PROTEIN KISH-B"/>
    <property type="match status" value="1"/>
</dbReference>
<keyword evidence="5 11" id="KW-0812">Transmembrane</keyword>
<keyword evidence="6" id="KW-0732">Signal</keyword>
<evidence type="ECO:0000256" key="8">
    <source>
        <dbReference type="ARBA" id="ARBA00023034"/>
    </source>
</evidence>